<dbReference type="OrthoDB" id="7103806at2759"/>
<dbReference type="Pfam" id="PF13374">
    <property type="entry name" value="TPR_10"/>
    <property type="match status" value="1"/>
</dbReference>
<dbReference type="EMBL" id="FN653030">
    <property type="protein sequence ID" value="CBY19055.1"/>
    <property type="molecule type" value="Genomic_DNA"/>
</dbReference>
<sequence>MDNDFFGAPASRILEEILDDAFLEMIDNDYDDDDDDDFIDETESEGHEMEVDEQVLFEDIINQPHSLYRLAIRKYNENDLSRRAFLNKTHSLRLPTKAIGDILDEARASCKLLREHVALPHVKDNAFSVFTRYCYGFLTEKLIFQNLLREYDRCKLHRIVQEFFNVYLESEMLLHNPTTTIESHENIDRVDVLIANSVIVSSANMSSDFQKYSADVAEFLTEAGWFKQAAILFDFIREQYPGSIQATSRLIHCYVMDGEIQRAKELLNSTENEVADVAEYVQVEFLTSAALVYYAEGNFQKALRFSIHAFSRVKETEISTRAYIETLRCLSRCLAVTRNYAKALVFSELCLHISAQFEHKLADGLLTHAYCLMQDDRNNAANKFYLKAKDLREKQFGTSNNVHLATVYEELSYSCYVQKYRVGDFRVAKHFIARAMRIYNRVLPEDHLHASSAKRVLALIIEEEALDIPFQPELGIDDKILIKMKDEALEKAHLLQKESLAIAKKTFGDESVQTAKHLGNLGRLYQSMKRLKDAEELHLEAIRIKSFILGDDDPEVAVSLGHLASLYNYDIKDYQKAEDLYHRGIKICLKHHGDLYSGLEYDYTGLIHVYSNLQNERKHLEYTFILSDWKDKRKQRVQRAFTPKLDPNMKVDSLMKIIESISADF</sequence>
<evidence type="ECO:0000313" key="2">
    <source>
        <dbReference type="Proteomes" id="UP000001307"/>
    </source>
</evidence>
<dbReference type="InterPro" id="IPR042476">
    <property type="entry name" value="APPBP2"/>
</dbReference>
<dbReference type="AlphaFoldDB" id="E4X9C6"/>
<dbReference type="Pfam" id="PF13424">
    <property type="entry name" value="TPR_12"/>
    <property type="match status" value="1"/>
</dbReference>
<dbReference type="GO" id="GO:0043161">
    <property type="term" value="P:proteasome-mediated ubiquitin-dependent protein catabolic process"/>
    <property type="evidence" value="ECO:0007669"/>
    <property type="project" value="TreeGrafter"/>
</dbReference>
<dbReference type="InterPro" id="IPR019734">
    <property type="entry name" value="TPR_rpt"/>
</dbReference>
<dbReference type="Gene3D" id="1.25.40.10">
    <property type="entry name" value="Tetratricopeptide repeat domain"/>
    <property type="match status" value="2"/>
</dbReference>
<proteinExistence type="predicted"/>
<dbReference type="SUPFAM" id="SSF81901">
    <property type="entry name" value="HCP-like"/>
    <property type="match status" value="1"/>
</dbReference>
<dbReference type="GO" id="GO:1990756">
    <property type="term" value="F:ubiquitin-like ligase-substrate adaptor activity"/>
    <property type="evidence" value="ECO:0007669"/>
    <property type="project" value="TreeGrafter"/>
</dbReference>
<accession>E4X9C6</accession>
<dbReference type="Proteomes" id="UP000001307">
    <property type="component" value="Unassembled WGS sequence"/>
</dbReference>
<dbReference type="InterPro" id="IPR011990">
    <property type="entry name" value="TPR-like_helical_dom_sf"/>
</dbReference>
<protein>
    <submittedName>
        <fullName evidence="1">Uncharacterized protein</fullName>
    </submittedName>
</protein>
<dbReference type="SUPFAM" id="SSF48452">
    <property type="entry name" value="TPR-like"/>
    <property type="match status" value="1"/>
</dbReference>
<gene>
    <name evidence="1" type="ORF">GSOID_T00004474001</name>
</gene>
<organism evidence="1">
    <name type="scientific">Oikopleura dioica</name>
    <name type="common">Tunicate</name>
    <dbReference type="NCBI Taxonomy" id="34765"/>
    <lineage>
        <taxon>Eukaryota</taxon>
        <taxon>Metazoa</taxon>
        <taxon>Chordata</taxon>
        <taxon>Tunicata</taxon>
        <taxon>Appendicularia</taxon>
        <taxon>Copelata</taxon>
        <taxon>Oikopleuridae</taxon>
        <taxon>Oikopleura</taxon>
    </lineage>
</organism>
<dbReference type="GO" id="GO:0006886">
    <property type="term" value="P:intracellular protein transport"/>
    <property type="evidence" value="ECO:0007669"/>
    <property type="project" value="InterPro"/>
</dbReference>
<dbReference type="PANTHER" id="PTHR46575">
    <property type="entry name" value="AMYLOID PROTEIN-BINDING PROTEIN 2"/>
    <property type="match status" value="1"/>
</dbReference>
<evidence type="ECO:0000313" key="1">
    <source>
        <dbReference type="EMBL" id="CBY19055.1"/>
    </source>
</evidence>
<reference evidence="1" key="1">
    <citation type="journal article" date="2010" name="Science">
        <title>Plasticity of animal genome architecture unmasked by rapid evolution of a pelagic tunicate.</title>
        <authorList>
            <person name="Denoeud F."/>
            <person name="Henriet S."/>
            <person name="Mungpakdee S."/>
            <person name="Aury J.M."/>
            <person name="Da Silva C."/>
            <person name="Brinkmann H."/>
            <person name="Mikhaleva J."/>
            <person name="Olsen L.C."/>
            <person name="Jubin C."/>
            <person name="Canestro C."/>
            <person name="Bouquet J.M."/>
            <person name="Danks G."/>
            <person name="Poulain J."/>
            <person name="Campsteijn C."/>
            <person name="Adamski M."/>
            <person name="Cross I."/>
            <person name="Yadetie F."/>
            <person name="Muffato M."/>
            <person name="Louis A."/>
            <person name="Butcher S."/>
            <person name="Tsagkogeorga G."/>
            <person name="Konrad A."/>
            <person name="Singh S."/>
            <person name="Jensen M.F."/>
            <person name="Cong E.H."/>
            <person name="Eikeseth-Otteraa H."/>
            <person name="Noel B."/>
            <person name="Anthouard V."/>
            <person name="Porcel B.M."/>
            <person name="Kachouri-Lafond R."/>
            <person name="Nishino A."/>
            <person name="Ugolini M."/>
            <person name="Chourrout P."/>
            <person name="Nishida H."/>
            <person name="Aasland R."/>
            <person name="Huzurbazar S."/>
            <person name="Westhof E."/>
            <person name="Delsuc F."/>
            <person name="Lehrach H."/>
            <person name="Reinhardt R."/>
            <person name="Weissenbach J."/>
            <person name="Roy S.W."/>
            <person name="Artiguenave F."/>
            <person name="Postlethwait J.H."/>
            <person name="Manak J.R."/>
            <person name="Thompson E.M."/>
            <person name="Jaillon O."/>
            <person name="Du Pasquier L."/>
            <person name="Boudinot P."/>
            <person name="Liberles D.A."/>
            <person name="Volff J.N."/>
            <person name="Philippe H."/>
            <person name="Lenhard B."/>
            <person name="Roest Crollius H."/>
            <person name="Wincker P."/>
            <person name="Chourrout D."/>
        </authorList>
    </citation>
    <scope>NUCLEOTIDE SEQUENCE [LARGE SCALE GENOMIC DNA]</scope>
</reference>
<dbReference type="SMART" id="SM00028">
    <property type="entry name" value="TPR"/>
    <property type="match status" value="4"/>
</dbReference>
<dbReference type="GO" id="GO:0031462">
    <property type="term" value="C:Cul2-RING ubiquitin ligase complex"/>
    <property type="evidence" value="ECO:0007669"/>
    <property type="project" value="TreeGrafter"/>
</dbReference>
<dbReference type="InParanoid" id="E4X9C6"/>
<dbReference type="PANTHER" id="PTHR46575:SF1">
    <property type="entry name" value="AMYLOID PROTEIN-BINDING PROTEIN 2"/>
    <property type="match status" value="1"/>
</dbReference>
<name>E4X9C6_OIKDI</name>
<keyword evidence="2" id="KW-1185">Reference proteome</keyword>